<dbReference type="EMBL" id="CP059399">
    <property type="protein sequence ID" value="QLY33190.1"/>
    <property type="molecule type" value="Genomic_DNA"/>
</dbReference>
<dbReference type="FunFam" id="3.40.50.620:FF:000116">
    <property type="entry name" value="Arginine--tRNA ligase"/>
    <property type="match status" value="1"/>
</dbReference>
<evidence type="ECO:0000256" key="7">
    <source>
        <dbReference type="ARBA" id="ARBA00022917"/>
    </source>
</evidence>
<evidence type="ECO:0000256" key="1">
    <source>
        <dbReference type="ARBA" id="ARBA00004496"/>
    </source>
</evidence>
<dbReference type="PANTHER" id="PTHR11956:SF5">
    <property type="entry name" value="ARGININE--TRNA LIGASE, CYTOPLASMIC"/>
    <property type="match status" value="1"/>
</dbReference>
<dbReference type="GO" id="GO:0005737">
    <property type="term" value="C:cytoplasm"/>
    <property type="evidence" value="ECO:0007669"/>
    <property type="project" value="UniProtKB-SubCell"/>
</dbReference>
<gene>
    <name evidence="10 14" type="primary">argS</name>
    <name evidence="14" type="ORF">H0264_13995</name>
</gene>
<evidence type="ECO:0000256" key="2">
    <source>
        <dbReference type="ARBA" id="ARBA00005594"/>
    </source>
</evidence>
<dbReference type="Pfam" id="PF05746">
    <property type="entry name" value="DALR_1"/>
    <property type="match status" value="1"/>
</dbReference>
<dbReference type="Proteomes" id="UP000515512">
    <property type="component" value="Chromosome"/>
</dbReference>
<keyword evidence="6 10" id="KW-0067">ATP-binding</keyword>
<dbReference type="InterPro" id="IPR035684">
    <property type="entry name" value="ArgRS_core"/>
</dbReference>
<dbReference type="Gene3D" id="3.40.50.620">
    <property type="entry name" value="HUPs"/>
    <property type="match status" value="1"/>
</dbReference>
<evidence type="ECO:0000313" key="15">
    <source>
        <dbReference type="Proteomes" id="UP000515512"/>
    </source>
</evidence>
<organism evidence="14 15">
    <name type="scientific">Nocardia huaxiensis</name>
    <dbReference type="NCBI Taxonomy" id="2755382"/>
    <lineage>
        <taxon>Bacteria</taxon>
        <taxon>Bacillati</taxon>
        <taxon>Actinomycetota</taxon>
        <taxon>Actinomycetes</taxon>
        <taxon>Mycobacteriales</taxon>
        <taxon>Nocardiaceae</taxon>
        <taxon>Nocardia</taxon>
    </lineage>
</organism>
<evidence type="ECO:0000256" key="4">
    <source>
        <dbReference type="ARBA" id="ARBA00022598"/>
    </source>
</evidence>
<dbReference type="KEGG" id="nhu:H0264_13995"/>
<dbReference type="InterPro" id="IPR009080">
    <property type="entry name" value="tRNAsynth_Ia_anticodon-bd"/>
</dbReference>
<evidence type="ECO:0000259" key="12">
    <source>
        <dbReference type="SMART" id="SM00836"/>
    </source>
</evidence>
<dbReference type="RefSeq" id="WP_181584354.1">
    <property type="nucleotide sequence ID" value="NZ_CP059399.1"/>
</dbReference>
<name>A0A7D6VMV1_9NOCA</name>
<dbReference type="SMART" id="SM00836">
    <property type="entry name" value="DALR_1"/>
    <property type="match status" value="1"/>
</dbReference>
<dbReference type="CDD" id="cd00671">
    <property type="entry name" value="ArgRS_core"/>
    <property type="match status" value="1"/>
</dbReference>
<keyword evidence="15" id="KW-1185">Reference proteome</keyword>
<dbReference type="InterPro" id="IPR014729">
    <property type="entry name" value="Rossmann-like_a/b/a_fold"/>
</dbReference>
<dbReference type="GO" id="GO:0005524">
    <property type="term" value="F:ATP binding"/>
    <property type="evidence" value="ECO:0007669"/>
    <property type="project" value="UniProtKB-UniRule"/>
</dbReference>
<evidence type="ECO:0000256" key="11">
    <source>
        <dbReference type="RuleBase" id="RU363038"/>
    </source>
</evidence>
<keyword evidence="4 10" id="KW-0436">Ligase</keyword>
<dbReference type="NCBIfam" id="TIGR00456">
    <property type="entry name" value="argS"/>
    <property type="match status" value="1"/>
</dbReference>
<feature type="short sequence motif" description="'HIGH' region" evidence="10">
    <location>
        <begin position="120"/>
        <end position="130"/>
    </location>
</feature>
<evidence type="ECO:0000256" key="3">
    <source>
        <dbReference type="ARBA" id="ARBA00022490"/>
    </source>
</evidence>
<evidence type="ECO:0000256" key="8">
    <source>
        <dbReference type="ARBA" id="ARBA00023146"/>
    </source>
</evidence>
<dbReference type="Pfam" id="PF00750">
    <property type="entry name" value="tRNA-synt_1d"/>
    <property type="match status" value="1"/>
</dbReference>
<dbReference type="HAMAP" id="MF_00123">
    <property type="entry name" value="Arg_tRNA_synth"/>
    <property type="match status" value="1"/>
</dbReference>
<dbReference type="InterPro" id="IPR036695">
    <property type="entry name" value="Arg-tRNA-synth_N_sf"/>
</dbReference>
<dbReference type="EC" id="6.1.1.19" evidence="10"/>
<dbReference type="InterPro" id="IPR005148">
    <property type="entry name" value="Arg-tRNA-synth_N"/>
</dbReference>
<dbReference type="InterPro" id="IPR001412">
    <property type="entry name" value="aa-tRNA-synth_I_CS"/>
</dbReference>
<dbReference type="SMART" id="SM01016">
    <property type="entry name" value="Arg_tRNA_synt_N"/>
    <property type="match status" value="1"/>
</dbReference>
<dbReference type="Gene3D" id="1.10.730.10">
    <property type="entry name" value="Isoleucyl-tRNA Synthetase, Domain 1"/>
    <property type="match status" value="1"/>
</dbReference>
<dbReference type="PANTHER" id="PTHR11956">
    <property type="entry name" value="ARGINYL-TRNA SYNTHETASE"/>
    <property type="match status" value="1"/>
</dbReference>
<dbReference type="Pfam" id="PF03485">
    <property type="entry name" value="Arg_tRNA_synt_N"/>
    <property type="match status" value="1"/>
</dbReference>
<evidence type="ECO:0000313" key="14">
    <source>
        <dbReference type="EMBL" id="QLY33190.1"/>
    </source>
</evidence>
<accession>A0A7D6VMV1</accession>
<protein>
    <recommendedName>
        <fullName evidence="10">Arginine--tRNA ligase</fullName>
        <ecNumber evidence="10">6.1.1.19</ecNumber>
    </recommendedName>
    <alternativeName>
        <fullName evidence="10">Arginyl-tRNA synthetase</fullName>
        <shortName evidence="10">ArgRS</shortName>
    </alternativeName>
</protein>
<keyword evidence="7 10" id="KW-0648">Protein biosynthesis</keyword>
<comment type="subcellular location">
    <subcellularLocation>
        <location evidence="1 10">Cytoplasm</location>
    </subcellularLocation>
</comment>
<evidence type="ECO:0000256" key="9">
    <source>
        <dbReference type="ARBA" id="ARBA00049339"/>
    </source>
</evidence>
<feature type="domain" description="DALR anticodon binding" evidence="12">
    <location>
        <begin position="459"/>
        <end position="575"/>
    </location>
</feature>
<proteinExistence type="inferred from homology"/>
<dbReference type="GO" id="GO:0004814">
    <property type="term" value="F:arginine-tRNA ligase activity"/>
    <property type="evidence" value="ECO:0007669"/>
    <property type="project" value="UniProtKB-UniRule"/>
</dbReference>
<keyword evidence="5 10" id="KW-0547">Nucleotide-binding</keyword>
<evidence type="ECO:0000256" key="10">
    <source>
        <dbReference type="HAMAP-Rule" id="MF_00123"/>
    </source>
</evidence>
<dbReference type="PROSITE" id="PS00178">
    <property type="entry name" value="AA_TRNA_LIGASE_I"/>
    <property type="match status" value="1"/>
</dbReference>
<dbReference type="SUPFAM" id="SSF55190">
    <property type="entry name" value="Arginyl-tRNA synthetase (ArgRS), N-terminal 'additional' domain"/>
    <property type="match status" value="1"/>
</dbReference>
<keyword evidence="3 10" id="KW-0963">Cytoplasm</keyword>
<dbReference type="SUPFAM" id="SSF52374">
    <property type="entry name" value="Nucleotidylyl transferase"/>
    <property type="match status" value="1"/>
</dbReference>
<dbReference type="FunFam" id="1.10.730.10:FF:000008">
    <property type="entry name" value="Arginine--tRNA ligase"/>
    <property type="match status" value="1"/>
</dbReference>
<dbReference type="InterPro" id="IPR001278">
    <property type="entry name" value="Arg-tRNA-ligase"/>
</dbReference>
<comment type="catalytic activity">
    <reaction evidence="9 10">
        <text>tRNA(Arg) + L-arginine + ATP = L-arginyl-tRNA(Arg) + AMP + diphosphate</text>
        <dbReference type="Rhea" id="RHEA:20301"/>
        <dbReference type="Rhea" id="RHEA-COMP:9658"/>
        <dbReference type="Rhea" id="RHEA-COMP:9673"/>
        <dbReference type="ChEBI" id="CHEBI:30616"/>
        <dbReference type="ChEBI" id="CHEBI:32682"/>
        <dbReference type="ChEBI" id="CHEBI:33019"/>
        <dbReference type="ChEBI" id="CHEBI:78442"/>
        <dbReference type="ChEBI" id="CHEBI:78513"/>
        <dbReference type="ChEBI" id="CHEBI:456215"/>
        <dbReference type="EC" id="6.1.1.19"/>
    </reaction>
</comment>
<dbReference type="InterPro" id="IPR008909">
    <property type="entry name" value="DALR_anticod-bd"/>
</dbReference>
<dbReference type="SUPFAM" id="SSF47323">
    <property type="entry name" value="Anticodon-binding domain of a subclass of class I aminoacyl-tRNA synthetases"/>
    <property type="match status" value="1"/>
</dbReference>
<sequence length="575" mass="62271">MKTPSQLLRDRLTPAFGTVAGVPVDPIVQRSQHADYQANGTLALARRLGADPRELADRILAEADLSGVVSAAEVSGPGFINLTLADEVIGALAGAALADDRIGVPRAARPDTVVVDYSAPNVAKEMHVGHLRSTVIGDAAVRVLEWAGHRVIKRNHLGDWGTPFGMLIEHLLDIGEGEAAHELSVGDLNGFYTAARRKFDADDGFKERARQRVVLLQGGDEATLRLWHLLVGESKRYFVSVYELLGVRLTDADFVGESAYNDELQPVVEELDKLGLIQISDGAKCVFPEGFTGRDGTPLPLIVQKSDGGFGYAATDLAAIRNRLRDLDATRLLYVVGVPQRQHFEMVFATARAAGWLTSQARAEHVGFGSVLGADGKVLRSRAGGTFKLVDLLGEAVDRANTVVSEKNPDLAAAIRTEIAEQVGMGAVKYADLSTDRVRDYVFDFDRMLALDGNTAPYLQYAHARIKSVFRRGDVAPVRDGSPVLITETAERALALELLSFPDVLADVVETLEFHRLAHYLFGVATTFTGFYEKCPILKAETPALRESRLALTDLTARVLETGLDLLGIAAPARM</sequence>
<reference evidence="14 15" key="1">
    <citation type="submission" date="2020-07" db="EMBL/GenBank/DDBJ databases">
        <authorList>
            <person name="Zhuang K."/>
            <person name="Ran Y."/>
        </authorList>
    </citation>
    <scope>NUCLEOTIDE SEQUENCE [LARGE SCALE GENOMIC DNA]</scope>
    <source>
        <strain evidence="14 15">WCH-YHL-001</strain>
    </source>
</reference>
<feature type="domain" description="Arginyl tRNA synthetase N-terminal" evidence="13">
    <location>
        <begin position="6"/>
        <end position="84"/>
    </location>
</feature>
<evidence type="ECO:0000256" key="5">
    <source>
        <dbReference type="ARBA" id="ARBA00022741"/>
    </source>
</evidence>
<dbReference type="PRINTS" id="PR01038">
    <property type="entry name" value="TRNASYNTHARG"/>
</dbReference>
<keyword evidence="8 10" id="KW-0030">Aminoacyl-tRNA synthetase</keyword>
<evidence type="ECO:0000259" key="13">
    <source>
        <dbReference type="SMART" id="SM01016"/>
    </source>
</evidence>
<evidence type="ECO:0000256" key="6">
    <source>
        <dbReference type="ARBA" id="ARBA00022840"/>
    </source>
</evidence>
<dbReference type="GO" id="GO:0006420">
    <property type="term" value="P:arginyl-tRNA aminoacylation"/>
    <property type="evidence" value="ECO:0007669"/>
    <property type="project" value="UniProtKB-UniRule"/>
</dbReference>
<comment type="similarity">
    <text evidence="2 10 11">Belongs to the class-I aminoacyl-tRNA synthetase family.</text>
</comment>
<dbReference type="CDD" id="cd07956">
    <property type="entry name" value="Anticodon_Ia_Arg"/>
    <property type="match status" value="1"/>
</dbReference>
<dbReference type="AlphaFoldDB" id="A0A7D6VMV1"/>
<comment type="subunit">
    <text evidence="10">Monomer.</text>
</comment>
<dbReference type="Gene3D" id="3.30.1360.70">
    <property type="entry name" value="Arginyl tRNA synthetase N-terminal domain"/>
    <property type="match status" value="1"/>
</dbReference>